<dbReference type="InterPro" id="IPR003781">
    <property type="entry name" value="CoA-bd"/>
</dbReference>
<evidence type="ECO:0000259" key="1">
    <source>
        <dbReference type="SMART" id="SM00881"/>
    </source>
</evidence>
<dbReference type="PANTHER" id="PTHR42793:SF1">
    <property type="entry name" value="PEPTIDYL-LYSINE N-ACETYLTRANSFERASE PATZ"/>
    <property type="match status" value="1"/>
</dbReference>
<evidence type="ECO:0000313" key="3">
    <source>
        <dbReference type="Proteomes" id="UP000709959"/>
    </source>
</evidence>
<dbReference type="GO" id="GO:0016874">
    <property type="term" value="F:ligase activity"/>
    <property type="evidence" value="ECO:0007669"/>
    <property type="project" value="UniProtKB-KW"/>
</dbReference>
<dbReference type="EMBL" id="JADKCH010000003">
    <property type="protein sequence ID" value="MBK8572083.1"/>
    <property type="molecule type" value="Genomic_DNA"/>
</dbReference>
<dbReference type="SUPFAM" id="SSF56059">
    <property type="entry name" value="Glutathione synthetase ATP-binding domain-like"/>
    <property type="match status" value="1"/>
</dbReference>
<feature type="domain" description="CoA-binding" evidence="1">
    <location>
        <begin position="245"/>
        <end position="344"/>
    </location>
</feature>
<dbReference type="InterPro" id="IPR013815">
    <property type="entry name" value="ATP_grasp_subdomain_1"/>
</dbReference>
<dbReference type="AlphaFoldDB" id="A0A936F0W1"/>
<name>A0A936F0W1_9BACT</name>
<evidence type="ECO:0000313" key="2">
    <source>
        <dbReference type="EMBL" id="MBK8572083.1"/>
    </source>
</evidence>
<dbReference type="Gene3D" id="3.40.50.261">
    <property type="entry name" value="Succinyl-CoA synthetase domains"/>
    <property type="match status" value="2"/>
</dbReference>
<accession>A0A936F0W1</accession>
<dbReference type="SMART" id="SM00881">
    <property type="entry name" value="CoA_binding"/>
    <property type="match status" value="1"/>
</dbReference>
<reference evidence="2 3" key="1">
    <citation type="submission" date="2020-10" db="EMBL/GenBank/DDBJ databases">
        <title>Connecting structure to function with the recovery of over 1000 high-quality activated sludge metagenome-assembled genomes encoding full-length rRNA genes using long-read sequencing.</title>
        <authorList>
            <person name="Singleton C.M."/>
            <person name="Petriglieri F."/>
            <person name="Kristensen J.M."/>
            <person name="Kirkegaard R.H."/>
            <person name="Michaelsen T.Y."/>
            <person name="Andersen M.H."/>
            <person name="Karst S.M."/>
            <person name="Dueholm M.S."/>
            <person name="Nielsen P.H."/>
            <person name="Albertsen M."/>
        </authorList>
    </citation>
    <scope>NUCLEOTIDE SEQUENCE [LARGE SCALE GENOMIC DNA]</scope>
    <source>
        <strain evidence="2">OdNE_18-Q3-R46-58_MAXAC.008</strain>
    </source>
</reference>
<dbReference type="InterPro" id="IPR016102">
    <property type="entry name" value="Succinyl-CoA_synth-like"/>
</dbReference>
<protein>
    <submittedName>
        <fullName evidence="2">Acetate--CoA ligase family protein</fullName>
    </submittedName>
</protein>
<dbReference type="InterPro" id="IPR036291">
    <property type="entry name" value="NAD(P)-bd_dom_sf"/>
</dbReference>
<gene>
    <name evidence="2" type="ORF">IPN91_05420</name>
</gene>
<dbReference type="SUPFAM" id="SSF52210">
    <property type="entry name" value="Succinyl-CoA synthetase domains"/>
    <property type="match status" value="2"/>
</dbReference>
<sequence>MHTATGFLHEGRAYGLLAAAGLRVPRHGFLEAGALPFSAGEPIVLKGIADQLWHKSDRGAVHFGPFEVAALNAEAAAMRQRVAEHPWIGGLVCEKVAFKKLSGLPTEALVSLKRDPDAGWLVVFGIGGLQADAWAALAPPLIWPIALTTPDQALADLCSHWLGRTWLGRQRGTEALTDEAKLLAFLQGLWRAVDGLQCEGVTLLELNPIVLDSEGLPTALDGVGTLENTTPATIVPPDPAWYQALVNPQRLVIAGVSSREGTVGRIILENVRKSKLPESSLRLIKPGATEFLGLPCLASVADLASAPADQLILSLPAVQTLEAVEQLCRQGGGATVVYLVAGGLGDGADTEGLGKRLVACLEEHRRAGKWTPAVVGPNGLGLFSPDLALNTLFIPDMKLPLTAKPGHLALVSQSGAFLITRLSRRPELGLRAAIAIGNQMDVRCSDFLRGFATDAAVRVVGAYLEGFAPADLQATAQATRALRKAGRRVLLYKGGRSQEGMAAASSHTGALAGDHALQAALLRRAGAMLADRMETFDAALAWLGAYPEGRPTSVAIMTNAGFESVASADLLSGPFRGARLSESETAALAATIEAEGLAGLVSARLPLDLTPMANESAYLAAAKVLLGSEAEAVVVGLVPLTVRLDTTQPEAIRAFASEWVRLAQASGKWLGVAVEGGALFDLYRQELRAAGLPVFLTMEEALEGLRLIASEV</sequence>
<dbReference type="Pfam" id="PF13607">
    <property type="entry name" value="Succ_CoA_lig"/>
    <property type="match status" value="1"/>
</dbReference>
<dbReference type="Proteomes" id="UP000709959">
    <property type="component" value="Unassembled WGS sequence"/>
</dbReference>
<dbReference type="GO" id="GO:0005524">
    <property type="term" value="F:ATP binding"/>
    <property type="evidence" value="ECO:0007669"/>
    <property type="project" value="InterPro"/>
</dbReference>
<dbReference type="Gene3D" id="3.30.1490.20">
    <property type="entry name" value="ATP-grasp fold, A domain"/>
    <property type="match status" value="1"/>
</dbReference>
<proteinExistence type="predicted"/>
<dbReference type="Pfam" id="PF13380">
    <property type="entry name" value="CoA_binding_2"/>
    <property type="match status" value="1"/>
</dbReference>
<dbReference type="Gene3D" id="3.40.50.720">
    <property type="entry name" value="NAD(P)-binding Rossmann-like Domain"/>
    <property type="match status" value="1"/>
</dbReference>
<dbReference type="PANTHER" id="PTHR42793">
    <property type="entry name" value="COA BINDING DOMAIN CONTAINING PROTEIN"/>
    <property type="match status" value="1"/>
</dbReference>
<dbReference type="SUPFAM" id="SSF51735">
    <property type="entry name" value="NAD(P)-binding Rossmann-fold domains"/>
    <property type="match status" value="1"/>
</dbReference>
<organism evidence="2 3">
    <name type="scientific">Candidatus Geothrix odensensis</name>
    <dbReference type="NCBI Taxonomy" id="2954440"/>
    <lineage>
        <taxon>Bacteria</taxon>
        <taxon>Pseudomonadati</taxon>
        <taxon>Acidobacteriota</taxon>
        <taxon>Holophagae</taxon>
        <taxon>Holophagales</taxon>
        <taxon>Holophagaceae</taxon>
        <taxon>Geothrix</taxon>
    </lineage>
</organism>
<dbReference type="InterPro" id="IPR032875">
    <property type="entry name" value="Succ_CoA_lig_flav_dom"/>
</dbReference>
<dbReference type="Gene3D" id="3.30.470.20">
    <property type="entry name" value="ATP-grasp fold, B domain"/>
    <property type="match status" value="1"/>
</dbReference>
<keyword evidence="2" id="KW-0436">Ligase</keyword>
<comment type="caution">
    <text evidence="2">The sequence shown here is derived from an EMBL/GenBank/DDBJ whole genome shotgun (WGS) entry which is preliminary data.</text>
</comment>
<dbReference type="Pfam" id="PF13549">
    <property type="entry name" value="ATP-grasp_5"/>
    <property type="match status" value="1"/>
</dbReference>